<dbReference type="STRING" id="75743.A0A401Q1U0"/>
<dbReference type="OrthoDB" id="9936726at2759"/>
<dbReference type="GO" id="GO:0060326">
    <property type="term" value="P:cell chemotaxis"/>
    <property type="evidence" value="ECO:0007669"/>
    <property type="project" value="TreeGrafter"/>
</dbReference>
<sequence>MPDLNCCSHHDDFSFSLNQTNQSLEDFLKSLTFADTEGHSDGFKVTRILISIVYLIVCALGLLGNLLVLYLLQSRYAKKKSTMTILVMGLAVTDLQFVLTLPFWAVDTAMDFSWPFGKVMCKVVSSVTVMNMYASVFFLTAMSVTRYFSVTQALKMKEHSAGYSDKLICLSIWIVAGIATLPHAIYSTTLVLTDEELCIVKFPDIHSDPQFWLGLYKLLKVLAGFILPLIIISVCYILLLRFVNRKEMSSSNPKRTSKVTKSVTIVVLSFFICWLPNQAITVWSAFIKLNMVNFTGAFYTTQAYIFPITVCLAHSNSCLNPILYCLMRREFRVALQELFLKVTPVRQIRPLLSSLAPSKKTQVPVVISMSK</sequence>
<keyword evidence="2 8" id="KW-0812">Transmembrane</keyword>
<evidence type="ECO:0000256" key="8">
    <source>
        <dbReference type="SAM" id="Phobius"/>
    </source>
</evidence>
<dbReference type="PANTHER" id="PTHR10489">
    <property type="entry name" value="CELL ADHESION MOLECULE"/>
    <property type="match status" value="1"/>
</dbReference>
<dbReference type="AlphaFoldDB" id="A0A401Q1U0"/>
<reference evidence="10 11" key="1">
    <citation type="journal article" date="2018" name="Nat. Ecol. Evol.">
        <title>Shark genomes provide insights into elasmobranch evolution and the origin of vertebrates.</title>
        <authorList>
            <person name="Hara Y"/>
            <person name="Yamaguchi K"/>
            <person name="Onimaru K"/>
            <person name="Kadota M"/>
            <person name="Koyanagi M"/>
            <person name="Keeley SD"/>
            <person name="Tatsumi K"/>
            <person name="Tanaka K"/>
            <person name="Motone F"/>
            <person name="Kageyama Y"/>
            <person name="Nozu R"/>
            <person name="Adachi N"/>
            <person name="Nishimura O"/>
            <person name="Nakagawa R"/>
            <person name="Tanegashima C"/>
            <person name="Kiyatake I"/>
            <person name="Matsumoto R"/>
            <person name="Murakumo K"/>
            <person name="Nishida K"/>
            <person name="Terakita A"/>
            <person name="Kuratani S"/>
            <person name="Sato K"/>
            <person name="Hyodo S Kuraku.S."/>
        </authorList>
    </citation>
    <scope>NUCLEOTIDE SEQUENCE [LARGE SCALE GENOMIC DNA]</scope>
</reference>
<evidence type="ECO:0000313" key="10">
    <source>
        <dbReference type="EMBL" id="GCB79352.1"/>
    </source>
</evidence>
<feature type="transmembrane region" description="Helical" evidence="8">
    <location>
        <begin position="126"/>
        <end position="147"/>
    </location>
</feature>
<dbReference type="PANTHER" id="PTHR10489:SF937">
    <property type="entry name" value="RELAXIN-3 RECEPTOR 1"/>
    <property type="match status" value="1"/>
</dbReference>
<dbReference type="InterPro" id="IPR050119">
    <property type="entry name" value="CCR1-9-like"/>
</dbReference>
<evidence type="ECO:0000256" key="1">
    <source>
        <dbReference type="ARBA" id="ARBA00004370"/>
    </source>
</evidence>
<keyword evidence="7" id="KW-0807">Transducer</keyword>
<evidence type="ECO:0000256" key="5">
    <source>
        <dbReference type="ARBA" id="ARBA00023136"/>
    </source>
</evidence>
<keyword evidence="4" id="KW-0297">G-protein coupled receptor</keyword>
<feature type="domain" description="G-protein coupled receptors family 1 profile" evidence="9">
    <location>
        <begin position="64"/>
        <end position="324"/>
    </location>
</feature>
<comment type="subcellular location">
    <subcellularLocation>
        <location evidence="1">Membrane</location>
    </subcellularLocation>
</comment>
<dbReference type="PROSITE" id="PS50262">
    <property type="entry name" value="G_PROTEIN_RECEP_F1_2"/>
    <property type="match status" value="1"/>
</dbReference>
<dbReference type="Proteomes" id="UP000288216">
    <property type="component" value="Unassembled WGS sequence"/>
</dbReference>
<dbReference type="InterPro" id="IPR000276">
    <property type="entry name" value="GPCR_Rhodpsn"/>
</dbReference>
<evidence type="ECO:0000256" key="7">
    <source>
        <dbReference type="ARBA" id="ARBA00023224"/>
    </source>
</evidence>
<dbReference type="SUPFAM" id="SSF81321">
    <property type="entry name" value="Family A G protein-coupled receptor-like"/>
    <property type="match status" value="1"/>
</dbReference>
<feature type="transmembrane region" description="Helical" evidence="8">
    <location>
        <begin position="167"/>
        <end position="186"/>
    </location>
</feature>
<keyword evidence="11" id="KW-1185">Reference proteome</keyword>
<evidence type="ECO:0000256" key="6">
    <source>
        <dbReference type="ARBA" id="ARBA00023170"/>
    </source>
</evidence>
<evidence type="ECO:0000256" key="3">
    <source>
        <dbReference type="ARBA" id="ARBA00022989"/>
    </source>
</evidence>
<feature type="transmembrane region" description="Helical" evidence="8">
    <location>
        <begin position="48"/>
        <end position="72"/>
    </location>
</feature>
<feature type="transmembrane region" description="Helical" evidence="8">
    <location>
        <begin position="84"/>
        <end position="106"/>
    </location>
</feature>
<evidence type="ECO:0000313" key="11">
    <source>
        <dbReference type="Proteomes" id="UP000288216"/>
    </source>
</evidence>
<dbReference type="Gene3D" id="1.20.1070.10">
    <property type="entry name" value="Rhodopsin 7-helix transmembrane proteins"/>
    <property type="match status" value="1"/>
</dbReference>
<evidence type="ECO:0000259" key="9">
    <source>
        <dbReference type="PROSITE" id="PS50262"/>
    </source>
</evidence>
<dbReference type="EMBL" id="BFAA01010633">
    <property type="protein sequence ID" value="GCB79352.1"/>
    <property type="molecule type" value="Genomic_DNA"/>
</dbReference>
<dbReference type="InterPro" id="IPR017452">
    <property type="entry name" value="GPCR_Rhodpsn_7TM"/>
</dbReference>
<evidence type="ECO:0000256" key="2">
    <source>
        <dbReference type="ARBA" id="ARBA00022692"/>
    </source>
</evidence>
<dbReference type="GO" id="GO:0019722">
    <property type="term" value="P:calcium-mediated signaling"/>
    <property type="evidence" value="ECO:0007669"/>
    <property type="project" value="TreeGrafter"/>
</dbReference>
<dbReference type="GO" id="GO:0016493">
    <property type="term" value="F:C-C chemokine receptor activity"/>
    <property type="evidence" value="ECO:0007669"/>
    <property type="project" value="TreeGrafter"/>
</dbReference>
<evidence type="ECO:0000256" key="4">
    <source>
        <dbReference type="ARBA" id="ARBA00023040"/>
    </source>
</evidence>
<gene>
    <name evidence="10" type="ORF">scyTo_0016946</name>
</gene>
<feature type="transmembrane region" description="Helical" evidence="8">
    <location>
        <begin position="304"/>
        <end position="326"/>
    </location>
</feature>
<dbReference type="GO" id="GO:0006955">
    <property type="term" value="P:immune response"/>
    <property type="evidence" value="ECO:0007669"/>
    <property type="project" value="TreeGrafter"/>
</dbReference>
<dbReference type="GO" id="GO:0007204">
    <property type="term" value="P:positive regulation of cytosolic calcium ion concentration"/>
    <property type="evidence" value="ECO:0007669"/>
    <property type="project" value="TreeGrafter"/>
</dbReference>
<feature type="transmembrane region" description="Helical" evidence="8">
    <location>
        <begin position="221"/>
        <end position="243"/>
    </location>
</feature>
<dbReference type="GO" id="GO:0019957">
    <property type="term" value="F:C-C chemokine binding"/>
    <property type="evidence" value="ECO:0007669"/>
    <property type="project" value="TreeGrafter"/>
</dbReference>
<keyword evidence="5 8" id="KW-0472">Membrane</keyword>
<name>A0A401Q1U0_SCYTO</name>
<dbReference type="Pfam" id="PF00001">
    <property type="entry name" value="7tm_1"/>
    <property type="match status" value="1"/>
</dbReference>
<dbReference type="OMA" id="FYNVQAY"/>
<feature type="transmembrane region" description="Helical" evidence="8">
    <location>
        <begin position="263"/>
        <end position="284"/>
    </location>
</feature>
<proteinExistence type="predicted"/>
<dbReference type="GO" id="GO:0009897">
    <property type="term" value="C:external side of plasma membrane"/>
    <property type="evidence" value="ECO:0007669"/>
    <property type="project" value="TreeGrafter"/>
</dbReference>
<protein>
    <recommendedName>
        <fullName evidence="9">G-protein coupled receptors family 1 profile domain-containing protein</fullName>
    </recommendedName>
</protein>
<organism evidence="10 11">
    <name type="scientific">Scyliorhinus torazame</name>
    <name type="common">Cloudy catshark</name>
    <name type="synonym">Catulus torazame</name>
    <dbReference type="NCBI Taxonomy" id="75743"/>
    <lineage>
        <taxon>Eukaryota</taxon>
        <taxon>Metazoa</taxon>
        <taxon>Chordata</taxon>
        <taxon>Craniata</taxon>
        <taxon>Vertebrata</taxon>
        <taxon>Chondrichthyes</taxon>
        <taxon>Elasmobranchii</taxon>
        <taxon>Galeomorphii</taxon>
        <taxon>Galeoidea</taxon>
        <taxon>Carcharhiniformes</taxon>
        <taxon>Scyliorhinidae</taxon>
        <taxon>Scyliorhinus</taxon>
    </lineage>
</organism>
<dbReference type="PRINTS" id="PR00237">
    <property type="entry name" value="GPCRRHODOPSN"/>
</dbReference>
<keyword evidence="6" id="KW-0675">Receptor</keyword>
<keyword evidence="3 8" id="KW-1133">Transmembrane helix</keyword>
<comment type="caution">
    <text evidence="10">The sequence shown here is derived from an EMBL/GenBank/DDBJ whole genome shotgun (WGS) entry which is preliminary data.</text>
</comment>
<accession>A0A401Q1U0</accession>